<organism evidence="3 4">
    <name type="scientific">Candidatus Roizmanbacteria bacterium GW2011_GWA2_34_18</name>
    <dbReference type="NCBI Taxonomy" id="1618477"/>
    <lineage>
        <taxon>Bacteria</taxon>
        <taxon>Candidatus Roizmaniibacteriota</taxon>
    </lineage>
</organism>
<protein>
    <submittedName>
        <fullName evidence="3">Putative membrane protein</fullName>
    </submittedName>
</protein>
<feature type="transmembrane region" description="Helical" evidence="1">
    <location>
        <begin position="105"/>
        <end position="122"/>
    </location>
</feature>
<feature type="domain" description="Glycosyltransferase RgtA/B/C/D-like" evidence="2">
    <location>
        <begin position="125"/>
        <end position="236"/>
    </location>
</feature>
<comment type="caution">
    <text evidence="3">The sequence shown here is derived from an EMBL/GenBank/DDBJ whole genome shotgun (WGS) entry which is preliminary data.</text>
</comment>
<reference evidence="3 4" key="1">
    <citation type="journal article" date="2015" name="Nature">
        <title>rRNA introns, odd ribosomes, and small enigmatic genomes across a large radiation of phyla.</title>
        <authorList>
            <person name="Brown C.T."/>
            <person name="Hug L.A."/>
            <person name="Thomas B.C."/>
            <person name="Sharon I."/>
            <person name="Castelle C.J."/>
            <person name="Singh A."/>
            <person name="Wilkins M.J."/>
            <person name="Williams K.H."/>
            <person name="Banfield J.F."/>
        </authorList>
    </citation>
    <scope>NUCLEOTIDE SEQUENCE [LARGE SCALE GENOMIC DNA]</scope>
</reference>
<sequence length="262" mass="30598">MKRFLIGLTIVLLAFFSRFNNLNWDANFHLHPDERFLTMVGNSIKLPTNINQYFNQKISSMNPTNVGYSFFVYGRFSLILTKYLATIFKMDNYNDLTILGRQLSAFFDLLIILFVIKSVGLLEKKLKLKPSTKYWAGFFYAIAVLPIQLSHFFAVDTFLNFFMFGSFYLSLKFYYEKKIGYLVFSAIFFGLAMASKVTAVFILPLNLFFLIKTVFVRRQSLFKAILFVCTYFLLSYFTLRLADPYLFQNSNIFDPTISKIIT</sequence>
<dbReference type="InterPro" id="IPR038731">
    <property type="entry name" value="RgtA/B/C-like"/>
</dbReference>
<keyword evidence="1" id="KW-0472">Membrane</keyword>
<gene>
    <name evidence="3" type="ORF">UR54_C0014G0009</name>
</gene>
<dbReference type="Pfam" id="PF13231">
    <property type="entry name" value="PMT_2"/>
    <property type="match status" value="1"/>
</dbReference>
<evidence type="ECO:0000313" key="3">
    <source>
        <dbReference type="EMBL" id="KKP60341.1"/>
    </source>
</evidence>
<feature type="transmembrane region" description="Helical" evidence="1">
    <location>
        <begin position="181"/>
        <end position="209"/>
    </location>
</feature>
<accession>A0A0G0B9E4</accession>
<feature type="transmembrane region" description="Helical" evidence="1">
    <location>
        <begin position="66"/>
        <end position="85"/>
    </location>
</feature>
<evidence type="ECO:0000256" key="1">
    <source>
        <dbReference type="SAM" id="Phobius"/>
    </source>
</evidence>
<name>A0A0G0B9E4_9BACT</name>
<evidence type="ECO:0000259" key="2">
    <source>
        <dbReference type="Pfam" id="PF13231"/>
    </source>
</evidence>
<keyword evidence="1" id="KW-0812">Transmembrane</keyword>
<evidence type="ECO:0000313" key="4">
    <source>
        <dbReference type="Proteomes" id="UP000034688"/>
    </source>
</evidence>
<dbReference type="EMBL" id="LBPP01000014">
    <property type="protein sequence ID" value="KKP60341.1"/>
    <property type="molecule type" value="Genomic_DNA"/>
</dbReference>
<feature type="transmembrane region" description="Helical" evidence="1">
    <location>
        <begin position="134"/>
        <end position="153"/>
    </location>
</feature>
<dbReference type="STRING" id="1618477.UR54_C0014G0009"/>
<keyword evidence="1" id="KW-1133">Transmembrane helix</keyword>
<feature type="transmembrane region" description="Helical" evidence="1">
    <location>
        <begin position="221"/>
        <end position="239"/>
    </location>
</feature>
<dbReference type="Proteomes" id="UP000034688">
    <property type="component" value="Unassembled WGS sequence"/>
</dbReference>
<dbReference type="AlphaFoldDB" id="A0A0G0B9E4"/>
<proteinExistence type="predicted"/>